<proteinExistence type="predicted"/>
<dbReference type="Gene3D" id="3.30.160.60">
    <property type="entry name" value="Classic Zinc Finger"/>
    <property type="match status" value="1"/>
</dbReference>
<accession>A0A6I9WEA4</accession>
<dbReference type="PANTHER" id="PTHR16465:SF0">
    <property type="entry name" value="ZINC FINGER MATRIN-TYPE PROTEIN 5"/>
    <property type="match status" value="1"/>
</dbReference>
<name>A0A6I9WEA4_9HYME</name>
<evidence type="ECO:0000256" key="1">
    <source>
        <dbReference type="ARBA" id="ARBA00022723"/>
    </source>
</evidence>
<evidence type="ECO:0000256" key="2">
    <source>
        <dbReference type="ARBA" id="ARBA00022771"/>
    </source>
</evidence>
<dbReference type="GO" id="GO:0008270">
    <property type="term" value="F:zinc ion binding"/>
    <property type="evidence" value="ECO:0007669"/>
    <property type="project" value="UniProtKB-KW"/>
</dbReference>
<dbReference type="AlphaFoldDB" id="A0A6I9WEA4"/>
<organism evidence="6 7">
    <name type="scientific">Pogonomyrmex barbatus</name>
    <name type="common">red harvester ant</name>
    <dbReference type="NCBI Taxonomy" id="144034"/>
    <lineage>
        <taxon>Eukaryota</taxon>
        <taxon>Metazoa</taxon>
        <taxon>Ecdysozoa</taxon>
        <taxon>Arthropoda</taxon>
        <taxon>Hexapoda</taxon>
        <taxon>Insecta</taxon>
        <taxon>Pterygota</taxon>
        <taxon>Neoptera</taxon>
        <taxon>Endopterygota</taxon>
        <taxon>Hymenoptera</taxon>
        <taxon>Apocrita</taxon>
        <taxon>Aculeata</taxon>
        <taxon>Formicoidea</taxon>
        <taxon>Formicidae</taxon>
        <taxon>Myrmicinae</taxon>
        <taxon>Pogonomyrmex</taxon>
    </lineage>
</organism>
<keyword evidence="3 4" id="KW-0862">Zinc</keyword>
<keyword evidence="1 4" id="KW-0479">Metal-binding</keyword>
<keyword evidence="6" id="KW-1185">Reference proteome</keyword>
<evidence type="ECO:0000313" key="6">
    <source>
        <dbReference type="Proteomes" id="UP000504615"/>
    </source>
</evidence>
<dbReference type="GO" id="GO:0005689">
    <property type="term" value="C:U12-type spliceosomal complex"/>
    <property type="evidence" value="ECO:0007669"/>
    <property type="project" value="TreeGrafter"/>
</dbReference>
<dbReference type="SUPFAM" id="SSF90229">
    <property type="entry name" value="CCCH zinc finger"/>
    <property type="match status" value="1"/>
</dbReference>
<dbReference type="InterPro" id="IPR000571">
    <property type="entry name" value="Znf_CCCH"/>
</dbReference>
<evidence type="ECO:0000313" key="7">
    <source>
        <dbReference type="RefSeq" id="XP_011640778.1"/>
    </source>
</evidence>
<evidence type="ECO:0000259" key="5">
    <source>
        <dbReference type="PROSITE" id="PS50103"/>
    </source>
</evidence>
<keyword evidence="2 4" id="KW-0863">Zinc-finger</keyword>
<dbReference type="InterPro" id="IPR036236">
    <property type="entry name" value="Znf_C2H2_sf"/>
</dbReference>
<evidence type="ECO:0000256" key="3">
    <source>
        <dbReference type="ARBA" id="ARBA00022833"/>
    </source>
</evidence>
<evidence type="ECO:0000256" key="4">
    <source>
        <dbReference type="PROSITE-ProRule" id="PRU00723"/>
    </source>
</evidence>
<dbReference type="Pfam" id="PF00642">
    <property type="entry name" value="zf-CCCH"/>
    <property type="match status" value="1"/>
</dbReference>
<sequence>MGKIYYCDYCDRSFKDDVDARKKHLFSMQHVTNRVSHYNMFKDPETILKEEYDKTPCKRYMTVGDCAFGLGCRFSHYTPPMIWELQQLAAMKNSKLPIVQPKDGWPNSEDIIKEYFENVIDTSDTEDLPIHNYPVWNTPSMNFSYLPPSLRPLTSETMMDCNFSKWG</sequence>
<dbReference type="PROSITE" id="PS50103">
    <property type="entry name" value="ZF_C3H1"/>
    <property type="match status" value="1"/>
</dbReference>
<dbReference type="RefSeq" id="XP_011640778.1">
    <property type="nucleotide sequence ID" value="XM_011642476.2"/>
</dbReference>
<dbReference type="InterPro" id="IPR036855">
    <property type="entry name" value="Znf_CCCH_sf"/>
</dbReference>
<dbReference type="Proteomes" id="UP000504615">
    <property type="component" value="Unplaced"/>
</dbReference>
<dbReference type="PANTHER" id="PTHR16465">
    <property type="entry name" value="NUCLEASE-RELATED"/>
    <property type="match status" value="1"/>
</dbReference>
<feature type="zinc finger region" description="C3H1-type" evidence="4">
    <location>
        <begin position="51"/>
        <end position="79"/>
    </location>
</feature>
<protein>
    <submittedName>
        <fullName evidence="7">Zinc finger matrin-type protein 5</fullName>
    </submittedName>
</protein>
<gene>
    <name evidence="7" type="primary">LOC105429482</name>
</gene>
<dbReference type="KEGG" id="pbar:105429482"/>
<dbReference type="OrthoDB" id="2417221at2759"/>
<dbReference type="GeneID" id="105429482"/>
<dbReference type="SUPFAM" id="SSF57667">
    <property type="entry name" value="beta-beta-alpha zinc fingers"/>
    <property type="match status" value="1"/>
</dbReference>
<feature type="domain" description="C3H1-type" evidence="5">
    <location>
        <begin position="51"/>
        <end position="79"/>
    </location>
</feature>
<reference evidence="7" key="1">
    <citation type="submission" date="2025-08" db="UniProtKB">
        <authorList>
            <consortium name="RefSeq"/>
        </authorList>
    </citation>
    <scope>IDENTIFICATION</scope>
</reference>